<accession>A0A8S1TBR8</accession>
<dbReference type="OMA" id="TIQFFIQ"/>
<dbReference type="CDD" id="cd00030">
    <property type="entry name" value="C2"/>
    <property type="match status" value="1"/>
</dbReference>
<proteinExistence type="predicted"/>
<evidence type="ECO:0008006" key="7">
    <source>
        <dbReference type="Google" id="ProtNLM"/>
    </source>
</evidence>
<dbReference type="Proteomes" id="UP000683925">
    <property type="component" value="Unassembled WGS sequence"/>
</dbReference>
<keyword evidence="2" id="KW-0106">Calcium</keyword>
<keyword evidence="4" id="KW-0812">Transmembrane</keyword>
<feature type="coiled-coil region" evidence="3">
    <location>
        <begin position="75"/>
        <end position="102"/>
    </location>
</feature>
<keyword evidence="6" id="KW-1185">Reference proteome</keyword>
<dbReference type="PANTHER" id="PTHR45911">
    <property type="entry name" value="C2 DOMAIN-CONTAINING PROTEIN"/>
    <property type="match status" value="1"/>
</dbReference>
<evidence type="ECO:0000256" key="4">
    <source>
        <dbReference type="SAM" id="Phobius"/>
    </source>
</evidence>
<comment type="caution">
    <text evidence="5">The sequence shown here is derived from an EMBL/GenBank/DDBJ whole genome shotgun (WGS) entry which is preliminary data.</text>
</comment>
<dbReference type="GO" id="GO:0005509">
    <property type="term" value="F:calcium ion binding"/>
    <property type="evidence" value="ECO:0007669"/>
    <property type="project" value="TreeGrafter"/>
</dbReference>
<feature type="transmembrane region" description="Helical" evidence="4">
    <location>
        <begin position="430"/>
        <end position="453"/>
    </location>
</feature>
<evidence type="ECO:0000256" key="1">
    <source>
        <dbReference type="ARBA" id="ARBA00022723"/>
    </source>
</evidence>
<dbReference type="AlphaFoldDB" id="A0A8S1TBR8"/>
<evidence type="ECO:0000256" key="3">
    <source>
        <dbReference type="SAM" id="Coils"/>
    </source>
</evidence>
<reference evidence="5" key="1">
    <citation type="submission" date="2021-01" db="EMBL/GenBank/DDBJ databases">
        <authorList>
            <consortium name="Genoscope - CEA"/>
            <person name="William W."/>
        </authorList>
    </citation>
    <scope>NUCLEOTIDE SEQUENCE</scope>
</reference>
<dbReference type="GO" id="GO:0016020">
    <property type="term" value="C:membrane"/>
    <property type="evidence" value="ECO:0007669"/>
    <property type="project" value="TreeGrafter"/>
</dbReference>
<evidence type="ECO:0000313" key="5">
    <source>
        <dbReference type="EMBL" id="CAD8151621.1"/>
    </source>
</evidence>
<sequence length="489" mass="57964">MLNLQTVLRAFQENGLRQDKQFTQDEILYKLDNMGKREFDQDIAQQIFEQCRPIQENLKFVYRLADVSQTLVDASLILYEKIKKAEQQLKQISQNKAVCEKQLAETSVYSDTRFLFLTLLSAKNIPLKLKYTNCQIQLILGVTNKIAKPEQQYDRVNPQFNQDFEFQIPPMITTLTIQFFIQTNANPPFLWGQSYLQIQQLDDQALKCLELQLKDQQGRELGASIEVEAQIVLNKHQYLQTQLQKFDQKIFTLENDLNEYRTDLDVIERPFKIKLIKEQSFKQQQNDVFEQFDQHQQMKQGEQPTPNQLQALEHKEQILSVLQSEKHLEQFDETPDAPEILQHGVIIFSLYGLITLFVCSAKPSFLDVLVYHGLMFTIFMDMFETFHLKLVGGGLVGSIFYDILWMKQYNFWWFSDDQNNPEWGLRAQTLLRFVLILTYIQFLYKFVVCYYIYQFHRESIDSTKRYSFTIWGIQYKVGRNRNSSYWQSQ</sequence>
<gene>
    <name evidence="5" type="ORF">POCTA_138.1.T0250199</name>
</gene>
<dbReference type="EMBL" id="CAJJDP010000025">
    <property type="protein sequence ID" value="CAD8151621.1"/>
    <property type="molecule type" value="Genomic_DNA"/>
</dbReference>
<dbReference type="PANTHER" id="PTHR45911:SF4">
    <property type="entry name" value="MULTIPLE C2 AND TRANSMEMBRANE DOMAIN-CONTAINING PROTEIN"/>
    <property type="match status" value="1"/>
</dbReference>
<evidence type="ECO:0000256" key="2">
    <source>
        <dbReference type="ARBA" id="ARBA00022837"/>
    </source>
</evidence>
<feature type="transmembrane region" description="Helical" evidence="4">
    <location>
        <begin position="386"/>
        <end position="406"/>
    </location>
</feature>
<protein>
    <recommendedName>
        <fullName evidence="7">C2 domain-containing protein</fullName>
    </recommendedName>
</protein>
<keyword evidence="4" id="KW-0472">Membrane</keyword>
<evidence type="ECO:0000313" key="6">
    <source>
        <dbReference type="Proteomes" id="UP000683925"/>
    </source>
</evidence>
<organism evidence="5 6">
    <name type="scientific">Paramecium octaurelia</name>
    <dbReference type="NCBI Taxonomy" id="43137"/>
    <lineage>
        <taxon>Eukaryota</taxon>
        <taxon>Sar</taxon>
        <taxon>Alveolata</taxon>
        <taxon>Ciliophora</taxon>
        <taxon>Intramacronucleata</taxon>
        <taxon>Oligohymenophorea</taxon>
        <taxon>Peniculida</taxon>
        <taxon>Parameciidae</taxon>
        <taxon>Paramecium</taxon>
    </lineage>
</organism>
<name>A0A8S1TBR8_PAROT</name>
<feature type="transmembrane region" description="Helical" evidence="4">
    <location>
        <begin position="348"/>
        <end position="374"/>
    </location>
</feature>
<keyword evidence="4" id="KW-1133">Transmembrane helix</keyword>
<keyword evidence="1" id="KW-0479">Metal-binding</keyword>
<dbReference type="OrthoDB" id="331948at2759"/>
<keyword evidence="3" id="KW-0175">Coiled coil</keyword>